<dbReference type="GO" id="GO:0045892">
    <property type="term" value="P:negative regulation of DNA-templated transcription"/>
    <property type="evidence" value="ECO:0007669"/>
    <property type="project" value="TreeGrafter"/>
</dbReference>
<dbReference type="RefSeq" id="WP_147160478.1">
    <property type="nucleotide sequence ID" value="NZ_BJYR01000019.1"/>
</dbReference>
<dbReference type="OrthoDB" id="7182119at2"/>
<evidence type="ECO:0000256" key="3">
    <source>
        <dbReference type="ARBA" id="ARBA00023163"/>
    </source>
</evidence>
<dbReference type="PROSITE" id="PS51078">
    <property type="entry name" value="ICLR_ED"/>
    <property type="match status" value="1"/>
</dbReference>
<evidence type="ECO:0000313" key="7">
    <source>
        <dbReference type="Proteomes" id="UP000321464"/>
    </source>
</evidence>
<keyword evidence="1" id="KW-0805">Transcription regulation</keyword>
<feature type="domain" description="IclR-ED" evidence="5">
    <location>
        <begin position="68"/>
        <end position="238"/>
    </location>
</feature>
<dbReference type="InterPro" id="IPR014757">
    <property type="entry name" value="Tscrpt_reg_IclR_C"/>
</dbReference>
<gene>
    <name evidence="6" type="primary">yagI</name>
    <name evidence="6" type="ORF">NSE01_29940</name>
</gene>
<dbReference type="InterPro" id="IPR029016">
    <property type="entry name" value="GAF-like_dom_sf"/>
</dbReference>
<keyword evidence="7" id="KW-1185">Reference proteome</keyword>
<dbReference type="InterPro" id="IPR036390">
    <property type="entry name" value="WH_DNA-bd_sf"/>
</dbReference>
<accession>A0A512AN69</accession>
<name>A0A512AN69_9SPHN</name>
<dbReference type="Pfam" id="PF01614">
    <property type="entry name" value="IclR_C"/>
    <property type="match status" value="1"/>
</dbReference>
<dbReference type="InterPro" id="IPR005471">
    <property type="entry name" value="Tscrpt_reg_IclR_N"/>
</dbReference>
<dbReference type="AlphaFoldDB" id="A0A512AN69"/>
<organism evidence="6 7">
    <name type="scientific">Novosphingobium sediminis</name>
    <dbReference type="NCBI Taxonomy" id="707214"/>
    <lineage>
        <taxon>Bacteria</taxon>
        <taxon>Pseudomonadati</taxon>
        <taxon>Pseudomonadota</taxon>
        <taxon>Alphaproteobacteria</taxon>
        <taxon>Sphingomonadales</taxon>
        <taxon>Sphingomonadaceae</taxon>
        <taxon>Novosphingobium</taxon>
    </lineage>
</organism>
<proteinExistence type="predicted"/>
<dbReference type="PROSITE" id="PS51077">
    <property type="entry name" value="HTH_ICLR"/>
    <property type="match status" value="1"/>
</dbReference>
<comment type="caution">
    <text evidence="6">The sequence shown here is derived from an EMBL/GenBank/DDBJ whole genome shotgun (WGS) entry which is preliminary data.</text>
</comment>
<dbReference type="GO" id="GO:0003677">
    <property type="term" value="F:DNA binding"/>
    <property type="evidence" value="ECO:0007669"/>
    <property type="project" value="UniProtKB-KW"/>
</dbReference>
<dbReference type="SMART" id="SM00346">
    <property type="entry name" value="HTH_ICLR"/>
    <property type="match status" value="1"/>
</dbReference>
<evidence type="ECO:0000259" key="5">
    <source>
        <dbReference type="PROSITE" id="PS51078"/>
    </source>
</evidence>
<reference evidence="6 7" key="1">
    <citation type="submission" date="2019-07" db="EMBL/GenBank/DDBJ databases">
        <title>Whole genome shotgun sequence of Novosphingobium sediminis NBRC 106119.</title>
        <authorList>
            <person name="Hosoyama A."/>
            <person name="Uohara A."/>
            <person name="Ohji S."/>
            <person name="Ichikawa N."/>
        </authorList>
    </citation>
    <scope>NUCLEOTIDE SEQUENCE [LARGE SCALE GENOMIC DNA]</scope>
    <source>
        <strain evidence="6 7">NBRC 106119</strain>
    </source>
</reference>
<protein>
    <submittedName>
        <fullName evidence="6">Putative HTH-type transcriptional regulator YagI</fullName>
    </submittedName>
</protein>
<dbReference type="Gene3D" id="1.10.10.10">
    <property type="entry name" value="Winged helix-like DNA-binding domain superfamily/Winged helix DNA-binding domain"/>
    <property type="match status" value="1"/>
</dbReference>
<dbReference type="Pfam" id="PF09339">
    <property type="entry name" value="HTH_IclR"/>
    <property type="match status" value="1"/>
</dbReference>
<dbReference type="SUPFAM" id="SSF46785">
    <property type="entry name" value="Winged helix' DNA-binding domain"/>
    <property type="match status" value="1"/>
</dbReference>
<evidence type="ECO:0000259" key="4">
    <source>
        <dbReference type="PROSITE" id="PS51077"/>
    </source>
</evidence>
<sequence length="243" mass="26225">MSKPIQSVERAMRMLEFLAQAEGAAPLGAIANAAGVQSSTAHNILATLIALGYVRRPATGSDYRLGGRILNLARIAGDDDALRRHFRPLMEETARRFEESTYLIVPSGDELYYLDGIELPNNPTAHSRLGRREPLSGSAIGLVIAAFMPGVAQALANLERRASLTEDLEQARQRGFAFEEGKYQSGLNCVAIPLRLHGETVGGLCLNGAAKRLPQRTLVSIAGVMAEIALKIPVADLIIRSRI</sequence>
<dbReference type="EMBL" id="BJYR01000019">
    <property type="protein sequence ID" value="GEO01162.1"/>
    <property type="molecule type" value="Genomic_DNA"/>
</dbReference>
<dbReference type="FunFam" id="1.10.10.10:FF:000056">
    <property type="entry name" value="IclR family transcriptional regulator"/>
    <property type="match status" value="1"/>
</dbReference>
<dbReference type="Gene3D" id="3.30.450.40">
    <property type="match status" value="1"/>
</dbReference>
<dbReference type="PANTHER" id="PTHR30136:SF24">
    <property type="entry name" value="HTH-TYPE TRANSCRIPTIONAL REPRESSOR ALLR"/>
    <property type="match status" value="1"/>
</dbReference>
<dbReference type="GO" id="GO:0003700">
    <property type="term" value="F:DNA-binding transcription factor activity"/>
    <property type="evidence" value="ECO:0007669"/>
    <property type="project" value="TreeGrafter"/>
</dbReference>
<evidence type="ECO:0000313" key="6">
    <source>
        <dbReference type="EMBL" id="GEO01162.1"/>
    </source>
</evidence>
<evidence type="ECO:0000256" key="2">
    <source>
        <dbReference type="ARBA" id="ARBA00023125"/>
    </source>
</evidence>
<dbReference type="SUPFAM" id="SSF55781">
    <property type="entry name" value="GAF domain-like"/>
    <property type="match status" value="1"/>
</dbReference>
<evidence type="ECO:0000256" key="1">
    <source>
        <dbReference type="ARBA" id="ARBA00023015"/>
    </source>
</evidence>
<keyword evidence="3" id="KW-0804">Transcription</keyword>
<feature type="domain" description="HTH iclR-type" evidence="4">
    <location>
        <begin position="5"/>
        <end position="67"/>
    </location>
</feature>
<dbReference type="Proteomes" id="UP000321464">
    <property type="component" value="Unassembled WGS sequence"/>
</dbReference>
<dbReference type="PANTHER" id="PTHR30136">
    <property type="entry name" value="HELIX-TURN-HELIX TRANSCRIPTIONAL REGULATOR, ICLR FAMILY"/>
    <property type="match status" value="1"/>
</dbReference>
<dbReference type="InterPro" id="IPR050707">
    <property type="entry name" value="HTH_MetabolicPath_Reg"/>
</dbReference>
<keyword evidence="2" id="KW-0238">DNA-binding</keyword>
<dbReference type="InterPro" id="IPR036388">
    <property type="entry name" value="WH-like_DNA-bd_sf"/>
</dbReference>